<comment type="caution">
    <text evidence="1">The sequence shown here is derived from an EMBL/GenBank/DDBJ whole genome shotgun (WGS) entry which is preliminary data.</text>
</comment>
<accession>A0A2P2DXU2</accession>
<dbReference type="EMBL" id="BFBB01000003">
    <property type="protein sequence ID" value="GBF49458.1"/>
    <property type="molecule type" value="Genomic_DNA"/>
</dbReference>
<evidence type="ECO:0000313" key="1">
    <source>
        <dbReference type="EMBL" id="GBF49458.1"/>
    </source>
</evidence>
<evidence type="ECO:0000313" key="2">
    <source>
        <dbReference type="Proteomes" id="UP000245133"/>
    </source>
</evidence>
<dbReference type="Proteomes" id="UP000245133">
    <property type="component" value="Unassembled WGS sequence"/>
</dbReference>
<gene>
    <name evidence="1" type="ORF">LPTSP4_09710</name>
</gene>
<organism evidence="1 2">
    <name type="scientific">Leptospira ryugenii</name>
    <dbReference type="NCBI Taxonomy" id="1917863"/>
    <lineage>
        <taxon>Bacteria</taxon>
        <taxon>Pseudomonadati</taxon>
        <taxon>Spirochaetota</taxon>
        <taxon>Spirochaetia</taxon>
        <taxon>Leptospirales</taxon>
        <taxon>Leptospiraceae</taxon>
        <taxon>Leptospira</taxon>
    </lineage>
</organism>
<dbReference type="RefSeq" id="WP_108974366.1">
    <property type="nucleotide sequence ID" value="NZ_BFBB01000003.1"/>
</dbReference>
<name>A0A2P2DXU2_9LEPT</name>
<dbReference type="AlphaFoldDB" id="A0A2P2DXU2"/>
<reference evidence="1 2" key="1">
    <citation type="submission" date="2018-02" db="EMBL/GenBank/DDBJ databases">
        <title>Novel Leptospira species isolated from soil and water in Japan.</title>
        <authorList>
            <person name="Nakao R."/>
            <person name="Masuzawa T."/>
        </authorList>
    </citation>
    <scope>NUCLEOTIDE SEQUENCE [LARGE SCALE GENOMIC DNA]</scope>
    <source>
        <strain evidence="1 2">YH101</strain>
    </source>
</reference>
<keyword evidence="2" id="KW-1185">Reference proteome</keyword>
<proteinExistence type="predicted"/>
<protein>
    <submittedName>
        <fullName evidence="1">Uncharacterized protein</fullName>
    </submittedName>
</protein>
<sequence>MKRIVILLGFVCLSLLNLNCSSSKIYRYKSEEQVPASELALALNTNLSIKSINNVPLDFSEFSRTLDLFYINPGKYEISAYYSSNRTYSTNSKIITFDVQKGEIVILCALAGYKLSQAGYNSNSGWIAFPLKVKDINLDEHKFLFSYSSVSITEKYCIPAAKQIN</sequence>